<protein>
    <submittedName>
        <fullName evidence="2">Uncharacterized protein</fullName>
    </submittedName>
</protein>
<feature type="region of interest" description="Disordered" evidence="1">
    <location>
        <begin position="18"/>
        <end position="63"/>
    </location>
</feature>
<dbReference type="AlphaFoldDB" id="A0A3N0XER9"/>
<evidence type="ECO:0000256" key="1">
    <source>
        <dbReference type="SAM" id="MobiDB-lite"/>
    </source>
</evidence>
<accession>A0A3N0XER9</accession>
<sequence length="63" mass="7096">MFNNIILFFQDLEEVLADEDEPSSISSAGLEQDDHPLLLQDTLIPPPEWPDSSEEETAIPAER</sequence>
<keyword evidence="3" id="KW-1185">Reference proteome</keyword>
<name>A0A3N0XER9_ANAGA</name>
<gene>
    <name evidence="2" type="ORF">DPX16_21325</name>
</gene>
<organism evidence="2 3">
    <name type="scientific">Anabarilius grahami</name>
    <name type="common">Kanglang fish</name>
    <name type="synonym">Barilius grahami</name>
    <dbReference type="NCBI Taxonomy" id="495550"/>
    <lineage>
        <taxon>Eukaryota</taxon>
        <taxon>Metazoa</taxon>
        <taxon>Chordata</taxon>
        <taxon>Craniata</taxon>
        <taxon>Vertebrata</taxon>
        <taxon>Euteleostomi</taxon>
        <taxon>Actinopterygii</taxon>
        <taxon>Neopterygii</taxon>
        <taxon>Teleostei</taxon>
        <taxon>Ostariophysi</taxon>
        <taxon>Cypriniformes</taxon>
        <taxon>Xenocyprididae</taxon>
        <taxon>Xenocypridinae</taxon>
        <taxon>Xenocypridinae incertae sedis</taxon>
        <taxon>Anabarilius</taxon>
    </lineage>
</organism>
<evidence type="ECO:0000313" key="3">
    <source>
        <dbReference type="Proteomes" id="UP000281406"/>
    </source>
</evidence>
<comment type="caution">
    <text evidence="2">The sequence shown here is derived from an EMBL/GenBank/DDBJ whole genome shotgun (WGS) entry which is preliminary data.</text>
</comment>
<dbReference type="Proteomes" id="UP000281406">
    <property type="component" value="Unassembled WGS sequence"/>
</dbReference>
<evidence type="ECO:0000313" key="2">
    <source>
        <dbReference type="EMBL" id="ROI15818.1"/>
    </source>
</evidence>
<proteinExistence type="predicted"/>
<dbReference type="EMBL" id="RJVU01078462">
    <property type="protein sequence ID" value="ROI15818.1"/>
    <property type="molecule type" value="Genomic_DNA"/>
</dbReference>
<reference evidence="2 3" key="1">
    <citation type="submission" date="2018-10" db="EMBL/GenBank/DDBJ databases">
        <title>Genome assembly for a Yunnan-Guizhou Plateau 3E fish, Anabarilius grahami (Regan), and its evolutionary and genetic applications.</title>
        <authorList>
            <person name="Jiang W."/>
        </authorList>
    </citation>
    <scope>NUCLEOTIDE SEQUENCE [LARGE SCALE GENOMIC DNA]</scope>
    <source>
        <strain evidence="2">AG-KIZ</strain>
        <tissue evidence="2">Muscle</tissue>
    </source>
</reference>